<organism evidence="1 2">
    <name type="scientific">Spirosoma endophyticum</name>
    <dbReference type="NCBI Taxonomy" id="662367"/>
    <lineage>
        <taxon>Bacteria</taxon>
        <taxon>Pseudomonadati</taxon>
        <taxon>Bacteroidota</taxon>
        <taxon>Cytophagia</taxon>
        <taxon>Cytophagales</taxon>
        <taxon>Cytophagaceae</taxon>
        <taxon>Spirosoma</taxon>
    </lineage>
</organism>
<gene>
    <name evidence="1" type="ORF">SAMN05216167_11253</name>
</gene>
<reference evidence="1 2" key="1">
    <citation type="submission" date="2016-10" db="EMBL/GenBank/DDBJ databases">
        <authorList>
            <person name="de Groot N.N."/>
        </authorList>
    </citation>
    <scope>NUCLEOTIDE SEQUENCE [LARGE SCALE GENOMIC DNA]</scope>
    <source>
        <strain evidence="1 2">DSM 26130</strain>
    </source>
</reference>
<dbReference type="EMBL" id="FOLQ01000012">
    <property type="protein sequence ID" value="SFE28306.1"/>
    <property type="molecule type" value="Genomic_DNA"/>
</dbReference>
<evidence type="ECO:0000313" key="1">
    <source>
        <dbReference type="EMBL" id="SFE28306.1"/>
    </source>
</evidence>
<protein>
    <submittedName>
        <fullName evidence="1">Uncharacterized protein</fullName>
    </submittedName>
</protein>
<keyword evidence="2" id="KW-1185">Reference proteome</keyword>
<sequence>MLTHLNRPHLAMETLHLGDMVNVEFHQPPISSTEFVPFHISQNAQS</sequence>
<name>A0A1I1Z960_9BACT</name>
<dbReference type="AlphaFoldDB" id="A0A1I1Z960"/>
<proteinExistence type="predicted"/>
<accession>A0A1I1Z960</accession>
<evidence type="ECO:0000313" key="2">
    <source>
        <dbReference type="Proteomes" id="UP000198598"/>
    </source>
</evidence>
<dbReference type="STRING" id="662367.SAMN05216167_11253"/>
<dbReference type="Proteomes" id="UP000198598">
    <property type="component" value="Unassembled WGS sequence"/>
</dbReference>